<evidence type="ECO:0000313" key="3">
    <source>
        <dbReference type="Proteomes" id="UP000537718"/>
    </source>
</evidence>
<feature type="region of interest" description="Disordered" evidence="1">
    <location>
        <begin position="122"/>
        <end position="148"/>
    </location>
</feature>
<dbReference type="AlphaFoldDB" id="A0A7W8YTN1"/>
<feature type="compositionally biased region" description="Basic and acidic residues" evidence="1">
    <location>
        <begin position="132"/>
        <end position="148"/>
    </location>
</feature>
<evidence type="ECO:0000313" key="2">
    <source>
        <dbReference type="EMBL" id="MBB5621596.1"/>
    </source>
</evidence>
<organism evidence="2 3">
    <name type="scientific">Pedobacter cryoconitis</name>
    <dbReference type="NCBI Taxonomy" id="188932"/>
    <lineage>
        <taxon>Bacteria</taxon>
        <taxon>Pseudomonadati</taxon>
        <taxon>Bacteroidota</taxon>
        <taxon>Sphingobacteriia</taxon>
        <taxon>Sphingobacteriales</taxon>
        <taxon>Sphingobacteriaceae</taxon>
        <taxon>Pedobacter</taxon>
    </lineage>
</organism>
<dbReference type="Proteomes" id="UP000537718">
    <property type="component" value="Unassembled WGS sequence"/>
</dbReference>
<dbReference type="RefSeq" id="WP_183867550.1">
    <property type="nucleotide sequence ID" value="NZ_JACHCF010000005.1"/>
</dbReference>
<comment type="caution">
    <text evidence="2">The sequence shown here is derived from an EMBL/GenBank/DDBJ whole genome shotgun (WGS) entry which is preliminary data.</text>
</comment>
<evidence type="ECO:0000256" key="1">
    <source>
        <dbReference type="SAM" id="MobiDB-lite"/>
    </source>
</evidence>
<dbReference type="EMBL" id="JACHCF010000005">
    <property type="protein sequence ID" value="MBB5621596.1"/>
    <property type="molecule type" value="Genomic_DNA"/>
</dbReference>
<accession>A0A7W8YTN1</accession>
<sequence>MGRIRTIKPEFWTDEKVGELKRDERLLFLGLLNLADDEGVLKATPAFIKGQIFAYDEDLTTGIVKGWIDTLILNKMLIPFEYNGESFFLIRTFKVHQKINRPTPSKIPLNIISAVLNESSPRTPVQLSEGSLAERKGEEMEKDQGKEGDKEIDFSAPVIDPAEVDKIMKFFEFNEIQNFDKLRETGSFLACLQANGKTEYFKNQFAAYVEYKKLNDSYIHLFKNFLGTQGKLFEDGAWNAENWIHRLKSEQEKNRIKNQPVVTTQKGVNAAISVYNRLKRT</sequence>
<protein>
    <submittedName>
        <fullName evidence="2">Uncharacterized protein</fullName>
    </submittedName>
</protein>
<reference evidence="2 3" key="1">
    <citation type="submission" date="2020-08" db="EMBL/GenBank/DDBJ databases">
        <title>Genomic Encyclopedia of Type Strains, Phase IV (KMG-V): Genome sequencing to study the core and pangenomes of soil and plant-associated prokaryotes.</title>
        <authorList>
            <person name="Whitman W."/>
        </authorList>
    </citation>
    <scope>NUCLEOTIDE SEQUENCE [LARGE SCALE GENOMIC DNA]</scope>
    <source>
        <strain evidence="2 3">MP7CTX6</strain>
    </source>
</reference>
<proteinExistence type="predicted"/>
<gene>
    <name evidence="2" type="ORF">HDE69_002657</name>
</gene>
<name>A0A7W8YTN1_9SPHI</name>